<reference evidence="2 3" key="1">
    <citation type="submission" date="2019-10" db="EMBL/GenBank/DDBJ databases">
        <title>Streptomyces tenebrisbrunneis sp.nov., an endogenous actinomycete isolated from of Lycium ruthenicum.</title>
        <authorList>
            <person name="Ma L."/>
        </authorList>
    </citation>
    <scope>NUCLEOTIDE SEQUENCE [LARGE SCALE GENOMIC DNA]</scope>
    <source>
        <strain evidence="2 3">TRM 66187</strain>
    </source>
</reference>
<dbReference type="EMBL" id="WHPN01000092">
    <property type="protein sequence ID" value="KAF4410309.1"/>
    <property type="molecule type" value="Genomic_DNA"/>
</dbReference>
<evidence type="ECO:0000313" key="2">
    <source>
        <dbReference type="EMBL" id="KAF4410309.1"/>
    </source>
</evidence>
<dbReference type="Proteomes" id="UP000621266">
    <property type="component" value="Unassembled WGS sequence"/>
</dbReference>
<organism evidence="2 3">
    <name type="scientific">Streptomyces lycii</name>
    <dbReference type="NCBI Taxonomy" id="2654337"/>
    <lineage>
        <taxon>Bacteria</taxon>
        <taxon>Bacillati</taxon>
        <taxon>Actinomycetota</taxon>
        <taxon>Actinomycetes</taxon>
        <taxon>Kitasatosporales</taxon>
        <taxon>Streptomycetaceae</taxon>
        <taxon>Streptomyces</taxon>
    </lineage>
</organism>
<keyword evidence="3" id="KW-1185">Reference proteome</keyword>
<evidence type="ECO:0000256" key="1">
    <source>
        <dbReference type="SAM" id="MobiDB-lite"/>
    </source>
</evidence>
<comment type="caution">
    <text evidence="2">The sequence shown here is derived from an EMBL/GenBank/DDBJ whole genome shotgun (WGS) entry which is preliminary data.</text>
</comment>
<gene>
    <name evidence="2" type="ORF">GCU69_04525</name>
</gene>
<protein>
    <recommendedName>
        <fullName evidence="4">XRE family transcriptional regulator</fullName>
    </recommendedName>
</protein>
<accession>A0ABQ7FPK6</accession>
<evidence type="ECO:0000313" key="3">
    <source>
        <dbReference type="Proteomes" id="UP000621266"/>
    </source>
</evidence>
<sequence length="467" mass="52066">MPDKHGRVCVIRWRQVADSEQWSLSRLVSEVQRCCSVSRLRAHRLVRGWTLAQAVHEFRDLCVAHQLACPRLDPDQLRVWETRRDRRPQRTTIDLLCRLYRTNARDLALEPAGDYSAADSTSTPDARPIGALHTRPAPTAATPTALPTDPLEAIRHTVDRTLASASVTSGQLDLMEERLLLHRQQYIVSPPQQMLTELAADLGEVQLLAAERQPASAQLRLSEMTAILSTLVADALMKLGRLRQAGAWYATARTAADDSGRPDLRARVRVQAAMLPYYYGPLENAVRLAHEARLLTQNRPTETAAFAAAAEARARARIGDAAGAEAAMSMAQNLFARTRHPASGDDAWAFPERRLLLYLSGTLTSMALPRRAREKQQQAHTLYLTRPGTIDPTLLRLDEAICLVHERHMDDACQLARCTYMGVPPEHRTRILEARARNVIETAPEPLRKSRSARELDDCLTLPPGRG</sequence>
<dbReference type="RefSeq" id="WP_156205174.1">
    <property type="nucleotide sequence ID" value="NZ_WHPN01000092.1"/>
</dbReference>
<evidence type="ECO:0008006" key="4">
    <source>
        <dbReference type="Google" id="ProtNLM"/>
    </source>
</evidence>
<feature type="compositionally biased region" description="Basic and acidic residues" evidence="1">
    <location>
        <begin position="446"/>
        <end position="457"/>
    </location>
</feature>
<feature type="region of interest" description="Disordered" evidence="1">
    <location>
        <begin position="445"/>
        <end position="467"/>
    </location>
</feature>
<name>A0ABQ7FPK6_9ACTN</name>
<proteinExistence type="predicted"/>